<evidence type="ECO:0000256" key="1">
    <source>
        <dbReference type="ARBA" id="ARBA00001585"/>
    </source>
</evidence>
<feature type="non-terminal residue" evidence="11">
    <location>
        <position position="118"/>
    </location>
</feature>
<gene>
    <name evidence="11" type="ORF">BGZ80_002158</name>
</gene>
<dbReference type="GO" id="GO:0004177">
    <property type="term" value="F:aminopeptidase activity"/>
    <property type="evidence" value="ECO:0007669"/>
    <property type="project" value="UniProtKB-KW"/>
</dbReference>
<dbReference type="PANTHER" id="PTHR43722">
    <property type="entry name" value="PROLINE IMINOPEPTIDASE"/>
    <property type="match status" value="1"/>
</dbReference>
<keyword evidence="7" id="KW-0645">Protease</keyword>
<dbReference type="InterPro" id="IPR029058">
    <property type="entry name" value="AB_hydrolase_fold"/>
</dbReference>
<dbReference type="AlphaFoldDB" id="A0A9P6MQL5"/>
<keyword evidence="8" id="KW-0378">Hydrolase</keyword>
<keyword evidence="5" id="KW-0031">Aminopeptidase</keyword>
<sequence>MPESPALYSKIDNYDEGFLKVSDIHTLYYEQSGNPEGKPVIYLHGGPGGGVSSHDRRYFDPAVYRIILLDQRGAGKSTPTASLEDNTTWALVDDIERLREHLKIDKWVVFGGSWGSTL</sequence>
<proteinExistence type="inferred from homology"/>
<feature type="domain" description="AB hydrolase-1" evidence="10">
    <location>
        <begin position="38"/>
        <end position="118"/>
    </location>
</feature>
<evidence type="ECO:0000256" key="4">
    <source>
        <dbReference type="ARBA" id="ARBA00012568"/>
    </source>
</evidence>
<evidence type="ECO:0000256" key="7">
    <source>
        <dbReference type="ARBA" id="ARBA00022670"/>
    </source>
</evidence>
<dbReference type="Pfam" id="PF00561">
    <property type="entry name" value="Abhydrolase_1"/>
    <property type="match status" value="1"/>
</dbReference>
<evidence type="ECO:0000256" key="3">
    <source>
        <dbReference type="ARBA" id="ARBA00010088"/>
    </source>
</evidence>
<dbReference type="InterPro" id="IPR005944">
    <property type="entry name" value="Pro_iminopeptidase"/>
</dbReference>
<comment type="caution">
    <text evidence="11">The sequence shown here is derived from an EMBL/GenBank/DDBJ whole genome shotgun (WGS) entry which is preliminary data.</text>
</comment>
<evidence type="ECO:0000313" key="12">
    <source>
        <dbReference type="Proteomes" id="UP000703661"/>
    </source>
</evidence>
<accession>A0A9P6MQL5</accession>
<evidence type="ECO:0000256" key="9">
    <source>
        <dbReference type="ARBA" id="ARBA00029605"/>
    </source>
</evidence>
<dbReference type="GO" id="GO:0006508">
    <property type="term" value="P:proteolysis"/>
    <property type="evidence" value="ECO:0007669"/>
    <property type="project" value="UniProtKB-KW"/>
</dbReference>
<dbReference type="PANTHER" id="PTHR43722:SF1">
    <property type="entry name" value="PROLINE IMINOPEPTIDASE"/>
    <property type="match status" value="1"/>
</dbReference>
<dbReference type="Proteomes" id="UP000703661">
    <property type="component" value="Unassembled WGS sequence"/>
</dbReference>
<dbReference type="EMBL" id="JAAAID010001524">
    <property type="protein sequence ID" value="KAG0009682.1"/>
    <property type="molecule type" value="Genomic_DNA"/>
</dbReference>
<dbReference type="PRINTS" id="PR00793">
    <property type="entry name" value="PROAMNOPTASE"/>
</dbReference>
<protein>
    <recommendedName>
        <fullName evidence="4">prolyl aminopeptidase</fullName>
        <ecNumber evidence="4">3.4.11.5</ecNumber>
    </recommendedName>
    <alternativeName>
        <fullName evidence="9">Prolyl aminopeptidase</fullName>
    </alternativeName>
</protein>
<comment type="subcellular location">
    <subcellularLocation>
        <location evidence="2">Cytoplasm</location>
    </subcellularLocation>
</comment>
<evidence type="ECO:0000256" key="8">
    <source>
        <dbReference type="ARBA" id="ARBA00022801"/>
    </source>
</evidence>
<evidence type="ECO:0000259" key="10">
    <source>
        <dbReference type="Pfam" id="PF00561"/>
    </source>
</evidence>
<dbReference type="SUPFAM" id="SSF53474">
    <property type="entry name" value="alpha/beta-Hydrolases"/>
    <property type="match status" value="1"/>
</dbReference>
<comment type="similarity">
    <text evidence="3">Belongs to the peptidase S33 family.</text>
</comment>
<dbReference type="Gene3D" id="3.40.50.1820">
    <property type="entry name" value="alpha/beta hydrolase"/>
    <property type="match status" value="1"/>
</dbReference>
<name>A0A9P6MQL5_9FUNG</name>
<dbReference type="InterPro" id="IPR002410">
    <property type="entry name" value="Peptidase_S33"/>
</dbReference>
<dbReference type="GO" id="GO:0005737">
    <property type="term" value="C:cytoplasm"/>
    <property type="evidence" value="ECO:0007669"/>
    <property type="project" value="UniProtKB-SubCell"/>
</dbReference>
<evidence type="ECO:0000256" key="2">
    <source>
        <dbReference type="ARBA" id="ARBA00004496"/>
    </source>
</evidence>
<keyword evidence="6" id="KW-0963">Cytoplasm</keyword>
<evidence type="ECO:0000256" key="6">
    <source>
        <dbReference type="ARBA" id="ARBA00022490"/>
    </source>
</evidence>
<evidence type="ECO:0000256" key="5">
    <source>
        <dbReference type="ARBA" id="ARBA00022438"/>
    </source>
</evidence>
<organism evidence="11 12">
    <name type="scientific">Entomortierella chlamydospora</name>
    <dbReference type="NCBI Taxonomy" id="101097"/>
    <lineage>
        <taxon>Eukaryota</taxon>
        <taxon>Fungi</taxon>
        <taxon>Fungi incertae sedis</taxon>
        <taxon>Mucoromycota</taxon>
        <taxon>Mortierellomycotina</taxon>
        <taxon>Mortierellomycetes</taxon>
        <taxon>Mortierellales</taxon>
        <taxon>Mortierellaceae</taxon>
        <taxon>Entomortierella</taxon>
    </lineage>
</organism>
<evidence type="ECO:0000313" key="11">
    <source>
        <dbReference type="EMBL" id="KAG0009682.1"/>
    </source>
</evidence>
<comment type="catalytic activity">
    <reaction evidence="1">
        <text>Release of N-terminal proline from a peptide.</text>
        <dbReference type="EC" id="3.4.11.5"/>
    </reaction>
</comment>
<reference evidence="11" key="1">
    <citation type="journal article" date="2020" name="Fungal Divers.">
        <title>Resolving the Mortierellaceae phylogeny through synthesis of multi-gene phylogenetics and phylogenomics.</title>
        <authorList>
            <person name="Vandepol N."/>
            <person name="Liber J."/>
            <person name="Desiro A."/>
            <person name="Na H."/>
            <person name="Kennedy M."/>
            <person name="Barry K."/>
            <person name="Grigoriev I.V."/>
            <person name="Miller A.N."/>
            <person name="O'Donnell K."/>
            <person name="Stajich J.E."/>
            <person name="Bonito G."/>
        </authorList>
    </citation>
    <scope>NUCLEOTIDE SEQUENCE</scope>
    <source>
        <strain evidence="11">NRRL 2769</strain>
    </source>
</reference>
<keyword evidence="12" id="KW-1185">Reference proteome</keyword>
<dbReference type="InterPro" id="IPR000073">
    <property type="entry name" value="AB_hydrolase_1"/>
</dbReference>
<dbReference type="EC" id="3.4.11.5" evidence="4"/>